<feature type="transmembrane region" description="Helical" evidence="1">
    <location>
        <begin position="77"/>
        <end position="96"/>
    </location>
</feature>
<comment type="caution">
    <text evidence="2">The sequence shown here is derived from an EMBL/GenBank/DDBJ whole genome shotgun (WGS) entry which is preliminary data.</text>
</comment>
<keyword evidence="1" id="KW-1133">Transmembrane helix</keyword>
<reference evidence="2 3" key="1">
    <citation type="submission" date="2019-10" db="EMBL/GenBank/DDBJ databases">
        <title>Description of Paenibacillus terricola sp. nov.</title>
        <authorList>
            <person name="Carlier A."/>
            <person name="Qi S."/>
        </authorList>
    </citation>
    <scope>NUCLEOTIDE SEQUENCE [LARGE SCALE GENOMIC DNA]</scope>
    <source>
        <strain evidence="2 3">LMG 31459</strain>
    </source>
</reference>
<organism evidence="2 3">
    <name type="scientific">Paenibacillus phytohabitans</name>
    <dbReference type="NCBI Taxonomy" id="2654978"/>
    <lineage>
        <taxon>Bacteria</taxon>
        <taxon>Bacillati</taxon>
        <taxon>Bacillota</taxon>
        <taxon>Bacilli</taxon>
        <taxon>Bacillales</taxon>
        <taxon>Paenibacillaceae</taxon>
        <taxon>Paenibacillus</taxon>
    </lineage>
</organism>
<proteinExistence type="predicted"/>
<feature type="transmembrane region" description="Helical" evidence="1">
    <location>
        <begin position="50"/>
        <end position="71"/>
    </location>
</feature>
<keyword evidence="3" id="KW-1185">Reference proteome</keyword>
<accession>A0ABX1YVN9</accession>
<evidence type="ECO:0000313" key="2">
    <source>
        <dbReference type="EMBL" id="NOU83795.1"/>
    </source>
</evidence>
<gene>
    <name evidence="2" type="ORF">GC101_33625</name>
</gene>
<feature type="transmembrane region" description="Helical" evidence="1">
    <location>
        <begin position="15"/>
        <end position="38"/>
    </location>
</feature>
<dbReference type="EMBL" id="WHOB01000097">
    <property type="protein sequence ID" value="NOU83795.1"/>
    <property type="molecule type" value="Genomic_DNA"/>
</dbReference>
<evidence type="ECO:0000313" key="3">
    <source>
        <dbReference type="Proteomes" id="UP000596857"/>
    </source>
</evidence>
<evidence type="ECO:0000256" key="1">
    <source>
        <dbReference type="SAM" id="Phobius"/>
    </source>
</evidence>
<dbReference type="Proteomes" id="UP000596857">
    <property type="component" value="Unassembled WGS sequence"/>
</dbReference>
<keyword evidence="1" id="KW-0472">Membrane</keyword>
<keyword evidence="1" id="KW-0812">Transmembrane</keyword>
<sequence length="100" mass="11604">MMPILLGRKLAEQSLGLSAVLMAVCLLIYYVCWARFYWNAREFAVLFTPWLGIPIPMAVFPAIYFMLLGFWLESWLLLIPAFLFAVGHLVNSWNVYTQVR</sequence>
<protein>
    <submittedName>
        <fullName evidence="2">Uncharacterized protein</fullName>
    </submittedName>
</protein>
<name>A0ABX1YVN9_9BACL</name>